<protein>
    <submittedName>
        <fullName evidence="2">Uncharacterized protein</fullName>
    </submittedName>
</protein>
<dbReference type="EMBL" id="CP133618">
    <property type="protein sequence ID" value="WMV37328.1"/>
    <property type="molecule type" value="Genomic_DNA"/>
</dbReference>
<feature type="transmembrane region" description="Helical" evidence="1">
    <location>
        <begin position="12"/>
        <end position="32"/>
    </location>
</feature>
<evidence type="ECO:0000313" key="3">
    <source>
        <dbReference type="Proteomes" id="UP001234989"/>
    </source>
</evidence>
<keyword evidence="1" id="KW-0472">Membrane</keyword>
<proteinExistence type="predicted"/>
<keyword evidence="1" id="KW-0812">Transmembrane</keyword>
<accession>A0AAF0U146</accession>
<dbReference type="AlphaFoldDB" id="A0AAF0U146"/>
<sequence length="40" mass="4527">MNVVVDSLSWKVVSMGSLAFLSIIWQPFPLYIQSIANKMI</sequence>
<keyword evidence="3" id="KW-1185">Reference proteome</keyword>
<gene>
    <name evidence="2" type="ORF">MTR67_030713</name>
</gene>
<evidence type="ECO:0000256" key="1">
    <source>
        <dbReference type="SAM" id="Phobius"/>
    </source>
</evidence>
<reference evidence="2" key="1">
    <citation type="submission" date="2023-08" db="EMBL/GenBank/DDBJ databases">
        <title>A de novo genome assembly of Solanum verrucosum Schlechtendal, a Mexican diploid species geographically isolated from the other diploid A-genome species in potato relatives.</title>
        <authorList>
            <person name="Hosaka K."/>
        </authorList>
    </citation>
    <scope>NUCLEOTIDE SEQUENCE</scope>
    <source>
        <tissue evidence="2">Young leaves</tissue>
    </source>
</reference>
<keyword evidence="1" id="KW-1133">Transmembrane helix</keyword>
<organism evidence="2 3">
    <name type="scientific">Solanum verrucosum</name>
    <dbReference type="NCBI Taxonomy" id="315347"/>
    <lineage>
        <taxon>Eukaryota</taxon>
        <taxon>Viridiplantae</taxon>
        <taxon>Streptophyta</taxon>
        <taxon>Embryophyta</taxon>
        <taxon>Tracheophyta</taxon>
        <taxon>Spermatophyta</taxon>
        <taxon>Magnoliopsida</taxon>
        <taxon>eudicotyledons</taxon>
        <taxon>Gunneridae</taxon>
        <taxon>Pentapetalae</taxon>
        <taxon>asterids</taxon>
        <taxon>lamiids</taxon>
        <taxon>Solanales</taxon>
        <taxon>Solanaceae</taxon>
        <taxon>Solanoideae</taxon>
        <taxon>Solaneae</taxon>
        <taxon>Solanum</taxon>
    </lineage>
</organism>
<name>A0AAF0U146_SOLVR</name>
<evidence type="ECO:0000313" key="2">
    <source>
        <dbReference type="EMBL" id="WMV37328.1"/>
    </source>
</evidence>
<dbReference type="Proteomes" id="UP001234989">
    <property type="component" value="Chromosome 7"/>
</dbReference>